<organism evidence="2 3">
    <name type="scientific">Passalora fulva</name>
    <name type="common">Tomato leaf mold</name>
    <name type="synonym">Cladosporium fulvum</name>
    <dbReference type="NCBI Taxonomy" id="5499"/>
    <lineage>
        <taxon>Eukaryota</taxon>
        <taxon>Fungi</taxon>
        <taxon>Dikarya</taxon>
        <taxon>Ascomycota</taxon>
        <taxon>Pezizomycotina</taxon>
        <taxon>Dothideomycetes</taxon>
        <taxon>Dothideomycetidae</taxon>
        <taxon>Mycosphaerellales</taxon>
        <taxon>Mycosphaerellaceae</taxon>
        <taxon>Fulvia</taxon>
    </lineage>
</organism>
<reference evidence="2" key="2">
    <citation type="journal article" date="2022" name="Microb. Genom.">
        <title>A chromosome-scale genome assembly of the tomato pathogen Cladosporium fulvum reveals a compartmentalized genome architecture and the presence of a dispensable chromosome.</title>
        <authorList>
            <person name="Zaccaron A.Z."/>
            <person name="Chen L.H."/>
            <person name="Samaras A."/>
            <person name="Stergiopoulos I."/>
        </authorList>
    </citation>
    <scope>NUCLEOTIDE SEQUENCE</scope>
    <source>
        <strain evidence="2">Race5_Kim</strain>
    </source>
</reference>
<dbReference type="AlphaFoldDB" id="A0A9Q8L9A1"/>
<proteinExistence type="predicted"/>
<dbReference type="Proteomes" id="UP000756132">
    <property type="component" value="Chromosome 2"/>
</dbReference>
<sequence>MGVPGQLIKGIGAAAATSDGRRRGDGVFMATAVDCASDGRLRGERVITPGHTKPTDVEWWLRDKLQSLNYTTWFHPDVTVVLPSTDVPQNPPFVGKELIEHGDLLHVDFGVTALGLNTDTQHLAYVLPPGRSKQDIPKGFRDGLRKANQLQDIVGRMMRPGFTGNQILKYAQDEMKSQAIEGRIYSHPIGDWGHSAGTLIGMSNLQKGVSVLGDLELLKDMYYSIELYAEHFVPEMNDTFNFFLEEDVYWDRDTERFEWVYGRQEEFHLIKSRDPAMLRVQG</sequence>
<name>A0A9Q8L9A1_PASFU</name>
<keyword evidence="3" id="KW-1185">Reference proteome</keyword>
<reference evidence="2" key="1">
    <citation type="submission" date="2021-12" db="EMBL/GenBank/DDBJ databases">
        <authorList>
            <person name="Zaccaron A."/>
            <person name="Stergiopoulos I."/>
        </authorList>
    </citation>
    <scope>NUCLEOTIDE SEQUENCE</scope>
    <source>
        <strain evidence="2">Race5_Kim</strain>
    </source>
</reference>
<evidence type="ECO:0000313" key="3">
    <source>
        <dbReference type="Proteomes" id="UP000756132"/>
    </source>
</evidence>
<gene>
    <name evidence="2" type="ORF">CLAFUR5_03469</name>
</gene>
<protein>
    <recommendedName>
        <fullName evidence="1">Peptidase M24 domain-containing protein</fullName>
    </recommendedName>
</protein>
<feature type="domain" description="Peptidase M24" evidence="1">
    <location>
        <begin position="29"/>
        <end position="230"/>
    </location>
</feature>
<dbReference type="RefSeq" id="XP_047757516.1">
    <property type="nucleotide sequence ID" value="XM_047902617.1"/>
</dbReference>
<dbReference type="InterPro" id="IPR000994">
    <property type="entry name" value="Pept_M24"/>
</dbReference>
<dbReference type="OrthoDB" id="3632757at2759"/>
<dbReference type="SUPFAM" id="SSF55920">
    <property type="entry name" value="Creatinase/aminopeptidase"/>
    <property type="match status" value="1"/>
</dbReference>
<dbReference type="Gene3D" id="3.90.230.10">
    <property type="entry name" value="Creatinase/methionine aminopeptidase superfamily"/>
    <property type="match status" value="1"/>
</dbReference>
<dbReference type="GeneID" id="71983347"/>
<dbReference type="Pfam" id="PF00557">
    <property type="entry name" value="Peptidase_M24"/>
    <property type="match status" value="1"/>
</dbReference>
<dbReference type="InterPro" id="IPR036005">
    <property type="entry name" value="Creatinase/aminopeptidase-like"/>
</dbReference>
<dbReference type="EMBL" id="CP090164">
    <property type="protein sequence ID" value="UJO13150.1"/>
    <property type="molecule type" value="Genomic_DNA"/>
</dbReference>
<evidence type="ECO:0000259" key="1">
    <source>
        <dbReference type="Pfam" id="PF00557"/>
    </source>
</evidence>
<evidence type="ECO:0000313" key="2">
    <source>
        <dbReference type="EMBL" id="UJO13150.1"/>
    </source>
</evidence>
<dbReference type="KEGG" id="ffu:CLAFUR5_03469"/>
<accession>A0A9Q8L9A1</accession>